<organism evidence="3 4">
    <name type="scientific">Manganibacter manganicus</name>
    <dbReference type="NCBI Taxonomy" id="1873176"/>
    <lineage>
        <taxon>Bacteria</taxon>
        <taxon>Pseudomonadati</taxon>
        <taxon>Pseudomonadota</taxon>
        <taxon>Alphaproteobacteria</taxon>
        <taxon>Hyphomicrobiales</taxon>
        <taxon>Phyllobacteriaceae</taxon>
        <taxon>Manganibacter</taxon>
    </lineage>
</organism>
<keyword evidence="4" id="KW-1185">Reference proteome</keyword>
<evidence type="ECO:0000313" key="4">
    <source>
        <dbReference type="Proteomes" id="UP000191905"/>
    </source>
</evidence>
<dbReference type="AlphaFoldDB" id="A0A1V8RPT5"/>
<evidence type="ECO:0000259" key="2">
    <source>
        <dbReference type="Pfam" id="PF07811"/>
    </source>
</evidence>
<dbReference type="RefSeq" id="WP_245295252.1">
    <property type="nucleotide sequence ID" value="NZ_MDET01000019.1"/>
</dbReference>
<dbReference type="STRING" id="1873176.BFN67_19380"/>
<keyword evidence="1" id="KW-1133">Transmembrane helix</keyword>
<accession>A0A1V8RPT5</accession>
<keyword evidence="1" id="KW-0472">Membrane</keyword>
<feature type="transmembrane region" description="Helical" evidence="1">
    <location>
        <begin position="30"/>
        <end position="50"/>
    </location>
</feature>
<keyword evidence="1" id="KW-0812">Transmembrane</keyword>
<sequence length="152" mass="16549">MNWLTVWANTLIDELSSLRKNNRGTSAVEFAFLAPLFLLMLLGMSAYGIYFGAAHSIQQLAADAARTAIAGLNSGDRQNLVSDFISHNAGAYAFVDPGKIIVIAEDSMVDPNQFVVAIKYDARNLPIWNLLSDLPMPSMTIARKSTIRMGGL</sequence>
<proteinExistence type="predicted"/>
<dbReference type="Proteomes" id="UP000191905">
    <property type="component" value="Unassembled WGS sequence"/>
</dbReference>
<protein>
    <recommendedName>
        <fullName evidence="2">TadE-like domain-containing protein</fullName>
    </recommendedName>
</protein>
<name>A0A1V8RPT5_9HYPH</name>
<evidence type="ECO:0000256" key="1">
    <source>
        <dbReference type="SAM" id="Phobius"/>
    </source>
</evidence>
<dbReference type="Pfam" id="PF07811">
    <property type="entry name" value="TadE"/>
    <property type="match status" value="1"/>
</dbReference>
<dbReference type="InterPro" id="IPR012495">
    <property type="entry name" value="TadE-like_dom"/>
</dbReference>
<feature type="domain" description="TadE-like" evidence="2">
    <location>
        <begin position="24"/>
        <end position="66"/>
    </location>
</feature>
<comment type="caution">
    <text evidence="3">The sequence shown here is derived from an EMBL/GenBank/DDBJ whole genome shotgun (WGS) entry which is preliminary data.</text>
</comment>
<reference evidence="3 4" key="1">
    <citation type="journal article" date="2016" name="Int. J. Syst. Evol. Microbiol.">
        <title>Pseudaminobacter manganicus sp. nov., isolated from sludge of a manganese mine.</title>
        <authorList>
            <person name="Li J."/>
            <person name="Huang J."/>
            <person name="Liao S."/>
            <person name="Wang G."/>
        </authorList>
    </citation>
    <scope>NUCLEOTIDE SEQUENCE [LARGE SCALE GENOMIC DNA]</scope>
    <source>
        <strain evidence="3 4">JH-7</strain>
    </source>
</reference>
<dbReference type="EMBL" id="MDET01000019">
    <property type="protein sequence ID" value="OQM75178.1"/>
    <property type="molecule type" value="Genomic_DNA"/>
</dbReference>
<gene>
    <name evidence="3" type="ORF">BFN67_19380</name>
</gene>
<evidence type="ECO:0000313" key="3">
    <source>
        <dbReference type="EMBL" id="OQM75178.1"/>
    </source>
</evidence>